<feature type="transmembrane region" description="Helical" evidence="11">
    <location>
        <begin position="248"/>
        <end position="267"/>
    </location>
</feature>
<evidence type="ECO:0000256" key="3">
    <source>
        <dbReference type="ARBA" id="ARBA00022448"/>
    </source>
</evidence>
<dbReference type="InterPro" id="IPR005828">
    <property type="entry name" value="MFS_sugar_transport-like"/>
</dbReference>
<evidence type="ECO:0000256" key="1">
    <source>
        <dbReference type="ARBA" id="ARBA00004651"/>
    </source>
</evidence>
<dbReference type="FunFam" id="1.20.1250.20:FF:000001">
    <property type="entry name" value="Dicarboxylate MFS transporter"/>
    <property type="match status" value="1"/>
</dbReference>
<dbReference type="RefSeq" id="WP_285488794.1">
    <property type="nucleotide sequence ID" value="NZ_BSTI01000014.1"/>
</dbReference>
<comment type="similarity">
    <text evidence="2">Belongs to the major facilitator superfamily. Metabolite:H+ Symporter (MHS) family (TC 2.A.1.6) family.</text>
</comment>
<dbReference type="PROSITE" id="PS50850">
    <property type="entry name" value="MFS"/>
    <property type="match status" value="1"/>
</dbReference>
<feature type="transmembrane region" description="Helical" evidence="11">
    <location>
        <begin position="273"/>
        <end position="290"/>
    </location>
</feature>
<evidence type="ECO:0000256" key="10">
    <source>
        <dbReference type="ARBA" id="ARBA00039918"/>
    </source>
</evidence>
<dbReference type="CDD" id="cd17369">
    <property type="entry name" value="MFS_ShiA_like"/>
    <property type="match status" value="1"/>
</dbReference>
<dbReference type="SUPFAM" id="SSF103473">
    <property type="entry name" value="MFS general substrate transporter"/>
    <property type="match status" value="1"/>
</dbReference>
<keyword evidence="7 11" id="KW-1133">Transmembrane helix</keyword>
<evidence type="ECO:0000256" key="5">
    <source>
        <dbReference type="ARBA" id="ARBA00022692"/>
    </source>
</evidence>
<name>A0A9W6VF17_9PSEU</name>
<dbReference type="Pfam" id="PF07690">
    <property type="entry name" value="MFS_1"/>
    <property type="match status" value="1"/>
</dbReference>
<dbReference type="GO" id="GO:0005886">
    <property type="term" value="C:plasma membrane"/>
    <property type="evidence" value="ECO:0007669"/>
    <property type="project" value="UniProtKB-SubCell"/>
</dbReference>
<comment type="subcellular location">
    <subcellularLocation>
        <location evidence="1">Cell membrane</location>
        <topology evidence="1">Multi-pass membrane protein</topology>
    </subcellularLocation>
</comment>
<evidence type="ECO:0000259" key="12">
    <source>
        <dbReference type="PROSITE" id="PS50850"/>
    </source>
</evidence>
<feature type="domain" description="Major facilitator superfamily (MFS) profile" evidence="12">
    <location>
        <begin position="13"/>
        <end position="418"/>
    </location>
</feature>
<evidence type="ECO:0000313" key="14">
    <source>
        <dbReference type="Proteomes" id="UP001165136"/>
    </source>
</evidence>
<feature type="transmembrane region" description="Helical" evidence="11">
    <location>
        <begin position="366"/>
        <end position="387"/>
    </location>
</feature>
<keyword evidence="8 11" id="KW-0472">Membrane</keyword>
<feature type="transmembrane region" description="Helical" evidence="11">
    <location>
        <begin position="151"/>
        <end position="174"/>
    </location>
</feature>
<dbReference type="GO" id="GO:0015293">
    <property type="term" value="F:symporter activity"/>
    <property type="evidence" value="ECO:0007669"/>
    <property type="project" value="UniProtKB-KW"/>
</dbReference>
<feature type="transmembrane region" description="Helical" evidence="11">
    <location>
        <begin position="393"/>
        <end position="413"/>
    </location>
</feature>
<dbReference type="Proteomes" id="UP001165136">
    <property type="component" value="Unassembled WGS sequence"/>
</dbReference>
<comment type="function">
    <text evidence="9">May be a proton symporter involved in the uptake of osmolytes such as proline and glycine betaine.</text>
</comment>
<evidence type="ECO:0000256" key="4">
    <source>
        <dbReference type="ARBA" id="ARBA00022475"/>
    </source>
</evidence>
<evidence type="ECO:0000256" key="9">
    <source>
        <dbReference type="ARBA" id="ARBA00037295"/>
    </source>
</evidence>
<dbReference type="InterPro" id="IPR036259">
    <property type="entry name" value="MFS_trans_sf"/>
</dbReference>
<dbReference type="InterPro" id="IPR011701">
    <property type="entry name" value="MFS"/>
</dbReference>
<feature type="transmembrane region" description="Helical" evidence="11">
    <location>
        <begin position="53"/>
        <end position="74"/>
    </location>
</feature>
<dbReference type="PANTHER" id="PTHR43045:SF1">
    <property type="entry name" value="SHIKIMATE TRANSPORTER"/>
    <property type="match status" value="1"/>
</dbReference>
<dbReference type="AlphaFoldDB" id="A0A9W6VF17"/>
<keyword evidence="3" id="KW-0813">Transport</keyword>
<comment type="caution">
    <text evidence="13">The sequence shown here is derived from an EMBL/GenBank/DDBJ whole genome shotgun (WGS) entry which is preliminary data.</text>
</comment>
<sequence>MSETSTDTPIRKAILGSLVGTTLEWYDFFLYGSAAALVFNEVFFPTFDPLTGTLLSFLTFAIGFIARPVGGILAGHYGDRFGRKKVLLFTVSLMGASTVLIGLIPSYATIGAAAPVLLILVRLAQGFALGGEWAGGALMIAERAPSARRGFLTSFVQVGVPIGTLVSTAVLYLMSGVLSREAFVQWGWRVPFLLSIVVVLIGVYIRRQVGESPVFEKTTTERAPILTLLKTQPLDVLRVIGIRAGADIVYYLLVTFLLTYVTTTLGLPRGVGLLATLIGAGMQLFTYPAFAALSDRYGRKKVTIFGALGAIAWMFAFFPLVDTKSTGLIVLAVIGGLFFHSAMYGVQASWICELFDTRHRYSGASLGYQLSGIVGGSLAPTIAVALLRVSGSTTLVVVYVCAALALVLVTALLTRETRGGDLQDSGSVAKVRSAS</sequence>
<keyword evidence="14" id="KW-1185">Reference proteome</keyword>
<keyword evidence="5 11" id="KW-0812">Transmembrane</keyword>
<dbReference type="Pfam" id="PF00083">
    <property type="entry name" value="Sugar_tr"/>
    <property type="match status" value="1"/>
</dbReference>
<dbReference type="Gene3D" id="1.20.1250.20">
    <property type="entry name" value="MFS general substrate transporter like domains"/>
    <property type="match status" value="2"/>
</dbReference>
<gene>
    <name evidence="13" type="ORF">Atai01_57020</name>
</gene>
<feature type="transmembrane region" description="Helical" evidence="11">
    <location>
        <begin position="327"/>
        <end position="346"/>
    </location>
</feature>
<protein>
    <recommendedName>
        <fullName evidence="10">Putative proline/betaine transporter</fullName>
    </recommendedName>
</protein>
<dbReference type="EMBL" id="BSTI01000014">
    <property type="protein sequence ID" value="GLY69083.1"/>
    <property type="molecule type" value="Genomic_DNA"/>
</dbReference>
<feature type="transmembrane region" description="Helical" evidence="11">
    <location>
        <begin position="302"/>
        <end position="321"/>
    </location>
</feature>
<evidence type="ECO:0000256" key="8">
    <source>
        <dbReference type="ARBA" id="ARBA00023136"/>
    </source>
</evidence>
<evidence type="ECO:0000256" key="11">
    <source>
        <dbReference type="SAM" id="Phobius"/>
    </source>
</evidence>
<evidence type="ECO:0000313" key="13">
    <source>
        <dbReference type="EMBL" id="GLY69083.1"/>
    </source>
</evidence>
<reference evidence="13" key="1">
    <citation type="submission" date="2023-03" db="EMBL/GenBank/DDBJ databases">
        <title>Amycolatopsis taiwanensis NBRC 103393.</title>
        <authorList>
            <person name="Ichikawa N."/>
            <person name="Sato H."/>
            <person name="Tonouchi N."/>
        </authorList>
    </citation>
    <scope>NUCLEOTIDE SEQUENCE</scope>
    <source>
        <strain evidence="13">NBRC 103393</strain>
    </source>
</reference>
<keyword evidence="6" id="KW-0769">Symport</keyword>
<dbReference type="PANTHER" id="PTHR43045">
    <property type="entry name" value="SHIKIMATE TRANSPORTER"/>
    <property type="match status" value="1"/>
</dbReference>
<evidence type="ECO:0000256" key="7">
    <source>
        <dbReference type="ARBA" id="ARBA00022989"/>
    </source>
</evidence>
<accession>A0A9W6VF17</accession>
<dbReference type="InterPro" id="IPR020846">
    <property type="entry name" value="MFS_dom"/>
</dbReference>
<feature type="transmembrane region" description="Helical" evidence="11">
    <location>
        <begin position="186"/>
        <end position="205"/>
    </location>
</feature>
<evidence type="ECO:0000256" key="2">
    <source>
        <dbReference type="ARBA" id="ARBA00008240"/>
    </source>
</evidence>
<evidence type="ECO:0000256" key="6">
    <source>
        <dbReference type="ARBA" id="ARBA00022847"/>
    </source>
</evidence>
<keyword evidence="4" id="KW-1003">Cell membrane</keyword>
<organism evidence="13 14">
    <name type="scientific">Amycolatopsis taiwanensis</name>
    <dbReference type="NCBI Taxonomy" id="342230"/>
    <lineage>
        <taxon>Bacteria</taxon>
        <taxon>Bacillati</taxon>
        <taxon>Actinomycetota</taxon>
        <taxon>Actinomycetes</taxon>
        <taxon>Pseudonocardiales</taxon>
        <taxon>Pseudonocardiaceae</taxon>
        <taxon>Amycolatopsis</taxon>
    </lineage>
</organism>
<proteinExistence type="inferred from homology"/>